<evidence type="ECO:0000313" key="2">
    <source>
        <dbReference type="EMBL" id="MBD2567123.1"/>
    </source>
</evidence>
<feature type="transmembrane region" description="Helical" evidence="1">
    <location>
        <begin position="52"/>
        <end position="70"/>
    </location>
</feature>
<proteinExistence type="predicted"/>
<dbReference type="EMBL" id="JACJST010000002">
    <property type="protein sequence ID" value="MBD2567123.1"/>
    <property type="molecule type" value="Genomic_DNA"/>
</dbReference>
<protein>
    <submittedName>
        <fullName evidence="2">Uncharacterized protein</fullName>
    </submittedName>
</protein>
<keyword evidence="1" id="KW-0472">Membrane</keyword>
<name>A0ABR8FA92_9NOST</name>
<organism evidence="2 3">
    <name type="scientific">Anabaena lutea FACHB-196</name>
    <dbReference type="NCBI Taxonomy" id="2692881"/>
    <lineage>
        <taxon>Bacteria</taxon>
        <taxon>Bacillati</taxon>
        <taxon>Cyanobacteriota</taxon>
        <taxon>Cyanophyceae</taxon>
        <taxon>Nostocales</taxon>
        <taxon>Nostocaceae</taxon>
        <taxon>Anabaena</taxon>
    </lineage>
</organism>
<feature type="transmembrane region" description="Helical" evidence="1">
    <location>
        <begin position="111"/>
        <end position="129"/>
    </location>
</feature>
<accession>A0ABR8FA92</accession>
<comment type="caution">
    <text evidence="2">The sequence shown here is derived from an EMBL/GenBank/DDBJ whole genome shotgun (WGS) entry which is preliminary data.</text>
</comment>
<keyword evidence="1" id="KW-1133">Transmembrane helix</keyword>
<keyword evidence="1" id="KW-0812">Transmembrane</keyword>
<evidence type="ECO:0000256" key="1">
    <source>
        <dbReference type="SAM" id="Phobius"/>
    </source>
</evidence>
<dbReference type="Proteomes" id="UP000640531">
    <property type="component" value="Unassembled WGS sequence"/>
</dbReference>
<evidence type="ECO:0000313" key="3">
    <source>
        <dbReference type="Proteomes" id="UP000640531"/>
    </source>
</evidence>
<sequence length="151" mass="17686">MSPQSPLQLTKGAILRLSLLFLAMLGFVLWLNQSGSIENAQLLETLYRQGNYIEAVLWGLFSLGFIVYSYKRDSLIAKRKNQITAVIFLLFGLSDIIEVQTEGWWKPWWLFLWKASCVLGFLVCFWDYWKTHRSNEQNFNHLFCAKTQKPK</sequence>
<gene>
    <name evidence="2" type="ORF">H6G59_04265</name>
</gene>
<dbReference type="RefSeq" id="WP_190711901.1">
    <property type="nucleotide sequence ID" value="NZ_JACJST010000002.1"/>
</dbReference>
<feature type="transmembrane region" description="Helical" evidence="1">
    <location>
        <begin position="82"/>
        <end position="99"/>
    </location>
</feature>
<feature type="transmembrane region" description="Helical" evidence="1">
    <location>
        <begin position="12"/>
        <end position="32"/>
    </location>
</feature>
<reference evidence="2 3" key="1">
    <citation type="journal article" date="2020" name="ISME J.">
        <title>Comparative genomics reveals insights into cyanobacterial evolution and habitat adaptation.</title>
        <authorList>
            <person name="Chen M.Y."/>
            <person name="Teng W.K."/>
            <person name="Zhao L."/>
            <person name="Hu C.X."/>
            <person name="Zhou Y.K."/>
            <person name="Han B.P."/>
            <person name="Song L.R."/>
            <person name="Shu W.S."/>
        </authorList>
    </citation>
    <scope>NUCLEOTIDE SEQUENCE [LARGE SCALE GENOMIC DNA]</scope>
    <source>
        <strain evidence="2 3">FACHB-196</strain>
    </source>
</reference>
<keyword evidence="3" id="KW-1185">Reference proteome</keyword>